<comment type="caution">
    <text evidence="1">The sequence shown here is derived from an EMBL/GenBank/DDBJ whole genome shotgun (WGS) entry which is preliminary data.</text>
</comment>
<feature type="non-terminal residue" evidence="1">
    <location>
        <position position="139"/>
    </location>
</feature>
<dbReference type="Proteomes" id="UP000694044">
    <property type="component" value="Unassembled WGS sequence"/>
</dbReference>
<organism evidence="1 2">
    <name type="scientific">Phytophthora pseudosyringae</name>
    <dbReference type="NCBI Taxonomy" id="221518"/>
    <lineage>
        <taxon>Eukaryota</taxon>
        <taxon>Sar</taxon>
        <taxon>Stramenopiles</taxon>
        <taxon>Oomycota</taxon>
        <taxon>Peronosporomycetes</taxon>
        <taxon>Peronosporales</taxon>
        <taxon>Peronosporaceae</taxon>
        <taxon>Phytophthora</taxon>
    </lineage>
</organism>
<protein>
    <submittedName>
        <fullName evidence="1">Uncharacterized protein</fullName>
    </submittedName>
</protein>
<reference evidence="1" key="1">
    <citation type="submission" date="2021-02" db="EMBL/GenBank/DDBJ databases">
        <authorList>
            <person name="Palmer J.M."/>
        </authorList>
    </citation>
    <scope>NUCLEOTIDE SEQUENCE</scope>
    <source>
        <strain evidence="1">SCRP734</strain>
    </source>
</reference>
<evidence type="ECO:0000313" key="1">
    <source>
        <dbReference type="EMBL" id="KAG7375377.1"/>
    </source>
</evidence>
<proteinExistence type="predicted"/>
<dbReference type="GO" id="GO:0016616">
    <property type="term" value="F:oxidoreductase activity, acting on the CH-OH group of donors, NAD or NADP as acceptor"/>
    <property type="evidence" value="ECO:0007669"/>
    <property type="project" value="TreeGrafter"/>
</dbReference>
<dbReference type="EMBL" id="JAGDFM010001234">
    <property type="protein sequence ID" value="KAG7375377.1"/>
    <property type="molecule type" value="Genomic_DNA"/>
</dbReference>
<dbReference type="PANTHER" id="PTHR43362:SF1">
    <property type="entry name" value="MANNITOL DEHYDROGENASE 2-RELATED"/>
    <property type="match status" value="1"/>
</dbReference>
<dbReference type="InterPro" id="IPR050988">
    <property type="entry name" value="Mannitol_DH/Oxidoreductase"/>
</dbReference>
<accession>A0A8T1V262</accession>
<evidence type="ECO:0000313" key="2">
    <source>
        <dbReference type="Proteomes" id="UP000694044"/>
    </source>
</evidence>
<keyword evidence="2" id="KW-1185">Reference proteome</keyword>
<dbReference type="PANTHER" id="PTHR43362">
    <property type="entry name" value="MANNITOL DEHYDROGENASE DSF1-RELATED"/>
    <property type="match status" value="1"/>
</dbReference>
<gene>
    <name evidence="1" type="ORF">PHYPSEUDO_001603</name>
</gene>
<dbReference type="OrthoDB" id="418169at2759"/>
<dbReference type="AlphaFoldDB" id="A0A8T1V262"/>
<sequence length="139" mass="14448">MFTPLRGQPTFSDKTDAICIGSGRFLRCVLVPTLRAAGSGVVVAQTRGSSFASACAKAEGKYEVDTIQKDGSVQTEVVELEAVGSLGEAEGRAAFLQLPAKLPKLKLIGFGVTEGGIVKGGPAVVDLTELLYNCFTALP</sequence>
<name>A0A8T1V262_9STRA</name>